<dbReference type="PANTHER" id="PTHR35526">
    <property type="entry name" value="ANTI-SIGMA-F FACTOR RSBW-RELATED"/>
    <property type="match status" value="1"/>
</dbReference>
<dbReference type="InterPro" id="IPR036890">
    <property type="entry name" value="HATPase_C_sf"/>
</dbReference>
<protein>
    <recommendedName>
        <fullName evidence="2">Histidine kinase/HSP90-like ATPase domain-containing protein</fullName>
    </recommendedName>
</protein>
<gene>
    <name evidence="3" type="ORF">GCM10023235_12650</name>
</gene>
<comment type="caution">
    <text evidence="3">The sequence shown here is derived from an EMBL/GenBank/DDBJ whole genome shotgun (WGS) entry which is preliminary data.</text>
</comment>
<keyword evidence="4" id="KW-1185">Reference proteome</keyword>
<keyword evidence="1" id="KW-0723">Serine/threonine-protein kinase</keyword>
<organism evidence="3 4">
    <name type="scientific">Kitasatospora terrestris</name>
    <dbReference type="NCBI Taxonomy" id="258051"/>
    <lineage>
        <taxon>Bacteria</taxon>
        <taxon>Bacillati</taxon>
        <taxon>Actinomycetota</taxon>
        <taxon>Actinomycetes</taxon>
        <taxon>Kitasatosporales</taxon>
        <taxon>Streptomycetaceae</taxon>
        <taxon>Kitasatospora</taxon>
    </lineage>
</organism>
<evidence type="ECO:0000313" key="3">
    <source>
        <dbReference type="EMBL" id="GAA4838857.1"/>
    </source>
</evidence>
<keyword evidence="1" id="KW-0418">Kinase</keyword>
<dbReference type="PANTHER" id="PTHR35526:SF3">
    <property type="entry name" value="ANTI-SIGMA-F FACTOR RSBW"/>
    <property type="match status" value="1"/>
</dbReference>
<dbReference type="Gene3D" id="3.30.565.10">
    <property type="entry name" value="Histidine kinase-like ATPase, C-terminal domain"/>
    <property type="match status" value="1"/>
</dbReference>
<sequence length="210" mass="23003">MSPVRRRQAAGPGPTVRVAWLCAHRWLTGGCTAPPTDPVASVLRQPLMRWSSPMPERPFDHIRIAHLRLECQPKAPGEARRQAMAALRERGIGLDDDTALAVELTVTELVTNGMRYGGIVSRLEVFLYLEAGGFLTVEVWDGEGTVEPVVTRAADDADGGRGLALVAELVEHLWWECADNFAKKVCARIALRTAAEPKPDLHRDRQPAAA</sequence>
<dbReference type="InterPro" id="IPR003594">
    <property type="entry name" value="HATPase_dom"/>
</dbReference>
<evidence type="ECO:0000259" key="2">
    <source>
        <dbReference type="Pfam" id="PF13581"/>
    </source>
</evidence>
<dbReference type="Pfam" id="PF13581">
    <property type="entry name" value="HATPase_c_2"/>
    <property type="match status" value="1"/>
</dbReference>
<dbReference type="EMBL" id="BAABIS010000001">
    <property type="protein sequence ID" value="GAA4838857.1"/>
    <property type="molecule type" value="Genomic_DNA"/>
</dbReference>
<accession>A0ABP9DFZ1</accession>
<dbReference type="SUPFAM" id="SSF55874">
    <property type="entry name" value="ATPase domain of HSP90 chaperone/DNA topoisomerase II/histidine kinase"/>
    <property type="match status" value="1"/>
</dbReference>
<proteinExistence type="predicted"/>
<evidence type="ECO:0000313" key="4">
    <source>
        <dbReference type="Proteomes" id="UP001501752"/>
    </source>
</evidence>
<evidence type="ECO:0000256" key="1">
    <source>
        <dbReference type="ARBA" id="ARBA00022527"/>
    </source>
</evidence>
<dbReference type="InterPro" id="IPR050267">
    <property type="entry name" value="Anti-sigma-factor_SerPK"/>
</dbReference>
<keyword evidence="1" id="KW-0808">Transferase</keyword>
<dbReference type="Proteomes" id="UP001501752">
    <property type="component" value="Unassembled WGS sequence"/>
</dbReference>
<feature type="domain" description="Histidine kinase/HSP90-like ATPase" evidence="2">
    <location>
        <begin position="77"/>
        <end position="175"/>
    </location>
</feature>
<reference evidence="4" key="1">
    <citation type="journal article" date="2019" name="Int. J. Syst. Evol. Microbiol.">
        <title>The Global Catalogue of Microorganisms (GCM) 10K type strain sequencing project: providing services to taxonomists for standard genome sequencing and annotation.</title>
        <authorList>
            <consortium name="The Broad Institute Genomics Platform"/>
            <consortium name="The Broad Institute Genome Sequencing Center for Infectious Disease"/>
            <person name="Wu L."/>
            <person name="Ma J."/>
        </authorList>
    </citation>
    <scope>NUCLEOTIDE SEQUENCE [LARGE SCALE GENOMIC DNA]</scope>
    <source>
        <strain evidence="4">JCM 13006</strain>
    </source>
</reference>
<dbReference type="CDD" id="cd16936">
    <property type="entry name" value="HATPase_RsbW-like"/>
    <property type="match status" value="1"/>
</dbReference>
<name>A0ABP9DFZ1_9ACTN</name>